<dbReference type="WBParaSite" id="nRc.2.0.1.t10863-RA">
    <property type="protein sequence ID" value="nRc.2.0.1.t10863-RA"/>
    <property type="gene ID" value="nRc.2.0.1.g10863"/>
</dbReference>
<evidence type="ECO:0000313" key="1">
    <source>
        <dbReference type="Proteomes" id="UP000887565"/>
    </source>
</evidence>
<organism evidence="1 2">
    <name type="scientific">Romanomermis culicivorax</name>
    <name type="common">Nematode worm</name>
    <dbReference type="NCBI Taxonomy" id="13658"/>
    <lineage>
        <taxon>Eukaryota</taxon>
        <taxon>Metazoa</taxon>
        <taxon>Ecdysozoa</taxon>
        <taxon>Nematoda</taxon>
        <taxon>Enoplea</taxon>
        <taxon>Dorylaimia</taxon>
        <taxon>Mermithida</taxon>
        <taxon>Mermithoidea</taxon>
        <taxon>Mermithidae</taxon>
        <taxon>Romanomermis</taxon>
    </lineage>
</organism>
<accession>A0A915IAR4</accession>
<name>A0A915IAR4_ROMCU</name>
<keyword evidence="1" id="KW-1185">Reference proteome</keyword>
<dbReference type="Proteomes" id="UP000887565">
    <property type="component" value="Unplaced"/>
</dbReference>
<sequence length="165" mass="18531">SCPRLRKLQLTDCSSVQNEVSCLEEFLRQWTSRKSKCLQIIWRLCLFRDLNLLMEKLISGKMCRRPHAANVEVEGSTPPTLNIKLDTKIWPDQGTDASCTNGETKKNQRLTIYDSQGKMLTVQDYSPNELSTIFGAVIPTPVDETPSDGPNDGEITNLVFGVNNL</sequence>
<proteinExistence type="predicted"/>
<protein>
    <submittedName>
        <fullName evidence="2">Uncharacterized protein</fullName>
    </submittedName>
</protein>
<dbReference type="AlphaFoldDB" id="A0A915IAR4"/>
<evidence type="ECO:0000313" key="2">
    <source>
        <dbReference type="WBParaSite" id="nRc.2.0.1.t10863-RA"/>
    </source>
</evidence>
<reference evidence="2" key="1">
    <citation type="submission" date="2022-11" db="UniProtKB">
        <authorList>
            <consortium name="WormBaseParasite"/>
        </authorList>
    </citation>
    <scope>IDENTIFICATION</scope>
</reference>